<feature type="transmembrane region" description="Helical" evidence="6">
    <location>
        <begin position="9"/>
        <end position="29"/>
    </location>
</feature>
<keyword evidence="3" id="KW-0274">FAD</keyword>
<sequence length="529" mass="58670">MYKPPEETGVIVVGGSLVGLSAAVFLSFYRVPFVVLERHSGSSLHPRAIGFTARTMELFRQCGFDDKFPEVSKSFTLRRVRVESLAGKWFEEINWTERDSPKEAPTTAPPKIEYSPRQGAGIAQDTMEEILRQQATACGADLRYKHKVTRVAQDTDGVTVTVAKDDGAEYLLRGSYMLAADGSRSSIREGLGIKRSGRGSIQVARSVLFRASLDEYLQKGVSQFNIDQSDLKAFLTTYSDGRWVLIFIDDIERNEDELKAAIHQAVGRMDIDIELITTGRWEMTALVANQFQADRIFLAGDAAHALPPNRGGYGANTGIADVHNLAWKLKAVLSGQSKPELLETYDDERRPVALLRHDQIFVRSDYKAHLVSPSGETDVIDDDAMEFGQLYRSQSILGAGKDLPKARRPDEWAGQPGSRAPHFWVRQQGKTISTLDLFEDKWSLLFQNEEWKHAALQLNASFPITIRQVQMGIDVGLSESDTFTKAFGISSSGASLVRPDGYIAWRSVDLPSTPGDVLRDALAHAAFLV</sequence>
<evidence type="ECO:0000256" key="6">
    <source>
        <dbReference type="SAM" id="Phobius"/>
    </source>
</evidence>
<gene>
    <name evidence="8" type="ORF">ASPZODRAFT_1113825</name>
</gene>
<keyword evidence="9" id="KW-1185">Reference proteome</keyword>
<protein>
    <recommendedName>
        <fullName evidence="7">FAD-binding domain-containing protein</fullName>
    </recommendedName>
</protein>
<keyword evidence="2" id="KW-0285">Flavoprotein</keyword>
<evidence type="ECO:0000256" key="1">
    <source>
        <dbReference type="ARBA" id="ARBA00001974"/>
    </source>
</evidence>
<keyword evidence="6" id="KW-0472">Membrane</keyword>
<dbReference type="Gene3D" id="3.40.30.120">
    <property type="match status" value="1"/>
</dbReference>
<dbReference type="PRINTS" id="PR00420">
    <property type="entry name" value="RNGMNOXGNASE"/>
</dbReference>
<dbReference type="InterPro" id="IPR036188">
    <property type="entry name" value="FAD/NAD-bd_sf"/>
</dbReference>
<dbReference type="Gene3D" id="3.50.50.60">
    <property type="entry name" value="FAD/NAD(P)-binding domain"/>
    <property type="match status" value="1"/>
</dbReference>
<feature type="region of interest" description="Disordered" evidence="5">
    <location>
        <begin position="97"/>
        <end position="116"/>
    </location>
</feature>
<dbReference type="PANTHER" id="PTHR43004:SF19">
    <property type="entry name" value="BINDING MONOOXYGENASE, PUTATIVE (JCVI)-RELATED"/>
    <property type="match status" value="1"/>
</dbReference>
<dbReference type="STRING" id="1073090.A0A1L9SSH6"/>
<dbReference type="GO" id="GO:0005739">
    <property type="term" value="C:mitochondrion"/>
    <property type="evidence" value="ECO:0007669"/>
    <property type="project" value="TreeGrafter"/>
</dbReference>
<proteinExistence type="predicted"/>
<keyword evidence="4" id="KW-0560">Oxidoreductase</keyword>
<dbReference type="OrthoDB" id="2690153at2759"/>
<dbReference type="EMBL" id="KV878337">
    <property type="protein sequence ID" value="OJJ50129.1"/>
    <property type="molecule type" value="Genomic_DNA"/>
</dbReference>
<evidence type="ECO:0000313" key="8">
    <source>
        <dbReference type="EMBL" id="OJJ50129.1"/>
    </source>
</evidence>
<dbReference type="AlphaFoldDB" id="A0A1L9SSH6"/>
<evidence type="ECO:0000259" key="7">
    <source>
        <dbReference type="Pfam" id="PF01494"/>
    </source>
</evidence>
<dbReference type="RefSeq" id="XP_022584639.1">
    <property type="nucleotide sequence ID" value="XM_022721016.1"/>
</dbReference>
<evidence type="ECO:0000313" key="9">
    <source>
        <dbReference type="Proteomes" id="UP000184188"/>
    </source>
</evidence>
<dbReference type="Gene3D" id="3.30.9.10">
    <property type="entry name" value="D-Amino Acid Oxidase, subunit A, domain 2"/>
    <property type="match status" value="1"/>
</dbReference>
<keyword evidence="6" id="KW-1133">Transmembrane helix</keyword>
<reference evidence="9" key="1">
    <citation type="journal article" date="2017" name="Genome Biol.">
        <title>Comparative genomics reveals high biological diversity and specific adaptations in the industrially and medically important fungal genus Aspergillus.</title>
        <authorList>
            <person name="de Vries R.P."/>
            <person name="Riley R."/>
            <person name="Wiebenga A."/>
            <person name="Aguilar-Osorio G."/>
            <person name="Amillis S."/>
            <person name="Uchima C.A."/>
            <person name="Anderluh G."/>
            <person name="Asadollahi M."/>
            <person name="Askin M."/>
            <person name="Barry K."/>
            <person name="Battaglia E."/>
            <person name="Bayram O."/>
            <person name="Benocci T."/>
            <person name="Braus-Stromeyer S.A."/>
            <person name="Caldana C."/>
            <person name="Canovas D."/>
            <person name="Cerqueira G.C."/>
            <person name="Chen F."/>
            <person name="Chen W."/>
            <person name="Choi C."/>
            <person name="Clum A."/>
            <person name="Dos Santos R.A."/>
            <person name="Damasio A.R."/>
            <person name="Diallinas G."/>
            <person name="Emri T."/>
            <person name="Fekete E."/>
            <person name="Flipphi M."/>
            <person name="Freyberg S."/>
            <person name="Gallo A."/>
            <person name="Gournas C."/>
            <person name="Habgood R."/>
            <person name="Hainaut M."/>
            <person name="Harispe M.L."/>
            <person name="Henrissat B."/>
            <person name="Hilden K.S."/>
            <person name="Hope R."/>
            <person name="Hossain A."/>
            <person name="Karabika E."/>
            <person name="Karaffa L."/>
            <person name="Karanyi Z."/>
            <person name="Krasevec N."/>
            <person name="Kuo A."/>
            <person name="Kusch H."/>
            <person name="LaButti K."/>
            <person name="Lagendijk E.L."/>
            <person name="Lapidus A."/>
            <person name="Levasseur A."/>
            <person name="Lindquist E."/>
            <person name="Lipzen A."/>
            <person name="Logrieco A.F."/>
            <person name="MacCabe A."/>
            <person name="Maekelae M.R."/>
            <person name="Malavazi I."/>
            <person name="Melin P."/>
            <person name="Meyer V."/>
            <person name="Mielnichuk N."/>
            <person name="Miskei M."/>
            <person name="Molnar A.P."/>
            <person name="Mule G."/>
            <person name="Ngan C.Y."/>
            <person name="Orejas M."/>
            <person name="Orosz E."/>
            <person name="Ouedraogo J.P."/>
            <person name="Overkamp K.M."/>
            <person name="Park H.-S."/>
            <person name="Perrone G."/>
            <person name="Piumi F."/>
            <person name="Punt P.J."/>
            <person name="Ram A.F."/>
            <person name="Ramon A."/>
            <person name="Rauscher S."/>
            <person name="Record E."/>
            <person name="Riano-Pachon D.M."/>
            <person name="Robert V."/>
            <person name="Roehrig J."/>
            <person name="Ruller R."/>
            <person name="Salamov A."/>
            <person name="Salih N.S."/>
            <person name="Samson R.A."/>
            <person name="Sandor E."/>
            <person name="Sanguinetti M."/>
            <person name="Schuetze T."/>
            <person name="Sepcic K."/>
            <person name="Shelest E."/>
            <person name="Sherlock G."/>
            <person name="Sophianopoulou V."/>
            <person name="Squina F.M."/>
            <person name="Sun H."/>
            <person name="Susca A."/>
            <person name="Todd R.B."/>
            <person name="Tsang A."/>
            <person name="Unkles S.E."/>
            <person name="van de Wiele N."/>
            <person name="van Rossen-Uffink D."/>
            <person name="Oliveira J.V."/>
            <person name="Vesth T.C."/>
            <person name="Visser J."/>
            <person name="Yu J.-H."/>
            <person name="Zhou M."/>
            <person name="Andersen M.R."/>
            <person name="Archer D.B."/>
            <person name="Baker S.E."/>
            <person name="Benoit I."/>
            <person name="Brakhage A.A."/>
            <person name="Braus G.H."/>
            <person name="Fischer R."/>
            <person name="Frisvad J.C."/>
            <person name="Goldman G.H."/>
            <person name="Houbraken J."/>
            <person name="Oakley B."/>
            <person name="Pocsi I."/>
            <person name="Scazzocchio C."/>
            <person name="Seiboth B."/>
            <person name="vanKuyk P.A."/>
            <person name="Wortman J."/>
            <person name="Dyer P.S."/>
            <person name="Grigoriev I.V."/>
        </authorList>
    </citation>
    <scope>NUCLEOTIDE SEQUENCE [LARGE SCALE GENOMIC DNA]</scope>
    <source>
        <strain evidence="9">CBS 506.65</strain>
    </source>
</reference>
<keyword evidence="6" id="KW-0812">Transmembrane</keyword>
<organism evidence="8 9">
    <name type="scientific">Penicilliopsis zonata CBS 506.65</name>
    <dbReference type="NCBI Taxonomy" id="1073090"/>
    <lineage>
        <taxon>Eukaryota</taxon>
        <taxon>Fungi</taxon>
        <taxon>Dikarya</taxon>
        <taxon>Ascomycota</taxon>
        <taxon>Pezizomycotina</taxon>
        <taxon>Eurotiomycetes</taxon>
        <taxon>Eurotiomycetidae</taxon>
        <taxon>Eurotiales</taxon>
        <taxon>Aspergillaceae</taxon>
        <taxon>Penicilliopsis</taxon>
    </lineage>
</organism>
<evidence type="ECO:0000256" key="3">
    <source>
        <dbReference type="ARBA" id="ARBA00022827"/>
    </source>
</evidence>
<feature type="domain" description="FAD-binding" evidence="7">
    <location>
        <begin position="7"/>
        <end position="353"/>
    </location>
</feature>
<dbReference type="GO" id="GO:0016709">
    <property type="term" value="F:oxidoreductase activity, acting on paired donors, with incorporation or reduction of molecular oxygen, NAD(P)H as one donor, and incorporation of one atom of oxygen"/>
    <property type="evidence" value="ECO:0007669"/>
    <property type="project" value="UniProtKB-ARBA"/>
</dbReference>
<dbReference type="GeneID" id="34607481"/>
<dbReference type="VEuPathDB" id="FungiDB:ASPZODRAFT_1113825"/>
<accession>A0A1L9SSH6</accession>
<dbReference type="Pfam" id="PF21274">
    <property type="entry name" value="Rng_hyd_C"/>
    <property type="match status" value="1"/>
</dbReference>
<dbReference type="Pfam" id="PF01494">
    <property type="entry name" value="FAD_binding_3"/>
    <property type="match status" value="1"/>
</dbReference>
<dbReference type="SUPFAM" id="SSF51905">
    <property type="entry name" value="FAD/NAD(P)-binding domain"/>
    <property type="match status" value="1"/>
</dbReference>
<name>A0A1L9SSH6_9EURO</name>
<evidence type="ECO:0000256" key="5">
    <source>
        <dbReference type="SAM" id="MobiDB-lite"/>
    </source>
</evidence>
<dbReference type="Proteomes" id="UP000184188">
    <property type="component" value="Unassembled WGS sequence"/>
</dbReference>
<evidence type="ECO:0000256" key="4">
    <source>
        <dbReference type="ARBA" id="ARBA00023002"/>
    </source>
</evidence>
<dbReference type="InterPro" id="IPR002938">
    <property type="entry name" value="FAD-bd"/>
</dbReference>
<evidence type="ECO:0000256" key="2">
    <source>
        <dbReference type="ARBA" id="ARBA00022630"/>
    </source>
</evidence>
<dbReference type="GO" id="GO:0071949">
    <property type="term" value="F:FAD binding"/>
    <property type="evidence" value="ECO:0007669"/>
    <property type="project" value="InterPro"/>
</dbReference>
<dbReference type="InterPro" id="IPR050641">
    <property type="entry name" value="RIFMO-like"/>
</dbReference>
<dbReference type="GO" id="GO:0006744">
    <property type="term" value="P:ubiquinone biosynthetic process"/>
    <property type="evidence" value="ECO:0007669"/>
    <property type="project" value="TreeGrafter"/>
</dbReference>
<comment type="cofactor">
    <cofactor evidence="1">
        <name>FAD</name>
        <dbReference type="ChEBI" id="CHEBI:57692"/>
    </cofactor>
</comment>
<dbReference type="PANTHER" id="PTHR43004">
    <property type="entry name" value="TRK SYSTEM POTASSIUM UPTAKE PROTEIN"/>
    <property type="match status" value="1"/>
</dbReference>